<dbReference type="Proteomes" id="UP000604046">
    <property type="component" value="Unassembled WGS sequence"/>
</dbReference>
<dbReference type="InterPro" id="IPR000477">
    <property type="entry name" value="RT_dom"/>
</dbReference>
<feature type="region of interest" description="Disordered" evidence="1">
    <location>
        <begin position="1"/>
        <end position="27"/>
    </location>
</feature>
<evidence type="ECO:0000256" key="1">
    <source>
        <dbReference type="SAM" id="MobiDB-lite"/>
    </source>
</evidence>
<dbReference type="Pfam" id="PF00078">
    <property type="entry name" value="RVT_1"/>
    <property type="match status" value="1"/>
</dbReference>
<keyword evidence="4" id="KW-1185">Reference proteome</keyword>
<feature type="domain" description="Reverse transcriptase" evidence="2">
    <location>
        <begin position="793"/>
        <end position="980"/>
    </location>
</feature>
<gene>
    <name evidence="3" type="ORF">SNAT2548_LOCUS31881</name>
</gene>
<organism evidence="3 4">
    <name type="scientific">Symbiodinium natans</name>
    <dbReference type="NCBI Taxonomy" id="878477"/>
    <lineage>
        <taxon>Eukaryota</taxon>
        <taxon>Sar</taxon>
        <taxon>Alveolata</taxon>
        <taxon>Dinophyceae</taxon>
        <taxon>Suessiales</taxon>
        <taxon>Symbiodiniaceae</taxon>
        <taxon>Symbiodinium</taxon>
    </lineage>
</organism>
<dbReference type="Gene3D" id="3.60.10.10">
    <property type="entry name" value="Endonuclease/exonuclease/phosphatase"/>
    <property type="match status" value="1"/>
</dbReference>
<evidence type="ECO:0000313" key="3">
    <source>
        <dbReference type="EMBL" id="CAE7563669.1"/>
    </source>
</evidence>
<dbReference type="InterPro" id="IPR036691">
    <property type="entry name" value="Endo/exonu/phosph_ase_sf"/>
</dbReference>
<dbReference type="SUPFAM" id="SSF56219">
    <property type="entry name" value="DNase I-like"/>
    <property type="match status" value="1"/>
</dbReference>
<proteinExistence type="predicted"/>
<dbReference type="EMBL" id="CAJNDS010002679">
    <property type="protein sequence ID" value="CAE7563669.1"/>
    <property type="molecule type" value="Genomic_DNA"/>
</dbReference>
<name>A0A812U6J6_9DINO</name>
<dbReference type="OrthoDB" id="415690at2759"/>
<accession>A0A812U6J6</accession>
<evidence type="ECO:0000313" key="4">
    <source>
        <dbReference type="Proteomes" id="UP000604046"/>
    </source>
</evidence>
<reference evidence="3" key="1">
    <citation type="submission" date="2021-02" db="EMBL/GenBank/DDBJ databases">
        <authorList>
            <person name="Dougan E. K."/>
            <person name="Rhodes N."/>
            <person name="Thang M."/>
            <person name="Chan C."/>
        </authorList>
    </citation>
    <scope>NUCLEOTIDE SEQUENCE</scope>
</reference>
<sequence length="1978" mass="213693">MDFLDDFGDSDSSCSGEEALPPVPVDRANTDVGVHVPLPDLSARCIGDDVSWKGSKVTRFACIQCGSNGRDRFQWGLWQGQGLSALGTDVGILSETALSTEAQHSLACRGLSAAGFHAISHGHDSATHSPSGRGVVLAVRSGYAGQWSEVARDQHGRALAGTLVSSHGLCVRVVGLYCPVGACLPSFSANAALLAEESATKHFIDTQIQHAQARNQLLLVGGDLNSFCSRDLDCWEGSYTFRPECVAAHLLAHGLVDSFRARHPTLRAYTFFSSSGAASRLDALWWLPSPDSLTSVLNSSVLWHWDRRVDHEPVVVDLDISLPEGMDGLLGQPSILVPQSLSARLSSAFDVLATSLLECLPPALPPALPVGNHQAGRASAAWHACLLELRRLRRSLLDSLTPSTTHTRVSSFPLTDVWALWSKASDMERHLHSSGVHTPALPRWDSFSDSPLEWAGHLGFPAEVAADVLTVPGASSVVPPVAPVSWDSLPSSPAPSACLALVQTWIREAERRQAATTNRQCSTARARRLELLRLGDVKAWAKSMRPLNAPHSRFSPDWVRGADGTRRRPAAQADILQGSVQEWGRLLQEPVNFWSHEAVQPFSTSSAPHRGTLNFEVLAYAAAGSPLALVGQAMLHPGPWRLVPVCAADVRYLSPASLRVADWVLSLRGGNWFAARPMPCPGPLFVLLSFCGKPASEITLDHFRWPPADAVMVIREFSPPDTSAVSPTSTAERLSLCARFRHSRPGPSGWKVCYIEAFPPWLQDLYWTAIDLQRLTGIVAPSLQVAVQVHLAKPAGGWRPLSMLEEGLKSIEAPVAARLSNARLGCCLDHPFSHLNRAYAKGVPAAVQVLYLDCLVCEDALRHRRPLLRVPADYEKFFNTLQLPQVDALQQARGFPDSVRRLHQSLFAHSQVLLDTRAGLSSPISVTRGVPQGSVSSPELSRAAQDPILRLRSSDGAAYVTSTGRRVVAAGYVDDIEHYGSGVADLPAALGSRASGVGFAWPKFSAYASDWDEVDKLLGKHGTPLDRHSLASEDLLGRLPSARQRLAAKHCSWDETLAMMQWVLGGVLNYAPLIGLPAPADAHREDAAFHRLILSGLGVRRTAEHVSLSAPRSSGGLGAPLISELLVAAVASDVLLLLNGVEQAAAVARDTIRQAMDCPPHEVPDHAGLLSNALHFLAGYGLYLSLSTGIGLFDAAARFSRVGLLANSVRTAYHAILLLPDPPAQLVIPETWAAHLPAHAPVSAQACARAASAALRQSRADFEAECRLFAVPCPLRPPSEDWLPAAWSTPWDPLVDPRSSHLLQRAAIPAGDLFHFLSRCHIRLPGWAHSSIHTAELLSLVVALRFRQPGHWHLLAFDRSSLFDILVMVDRGVTQDLLTSPGLPLVCHLRRLLGELADSWKDPPPQPAWRLQQEQAPSLWNVRLPLEGRVRQFSKIAFVRHGVVGVHVRSHQTHSSHPCSAVVQGNEVQDEGCRQGDVAPLDLSAMAFRCLRAIGGSWTERLRSQPESAATAAAWVEQQPHPPSVRLCPLCRDGPGTPRHVVMACAAMAPLADLLRDALEADLSQHAATDALLQAAADWRGSLPRDRVPSPPPLASQNRWPLLSAWRWLVPIPDRESLLSVDVNGSSAVSTSRETGSDLAYRGVLPLQLGVALCRSGLSSWACAASVRSTSAAFARAATPVPAPLLDAAAPRQVDPLLVWLYSPSGSAVLRELRWSLLSLPSAASRVRLASGFRSRAESAIKSLLFEAGVALLVDGIPSWGPDWPSWDEALSGLSRPCLCPASGQSRLIVSCWACGGPDFPHHSGAVQPCPWCKSRLGDPCASCHTVLHCRGRCRWNSGAHAAYVSQAPGVPTLCPDCWWEWVKQLASNPRWRRRPIPLSEPLHAHLRLAASQCCPGAGSQQGPLPLPGLRRVRRWLLTNIRHSGGSDMEQLLSLFCSQFPAAEATCCSTLLRRASQALQAEGLAVYIDPHLVPLRAA</sequence>
<evidence type="ECO:0000259" key="2">
    <source>
        <dbReference type="Pfam" id="PF00078"/>
    </source>
</evidence>
<comment type="caution">
    <text evidence="3">The sequence shown here is derived from an EMBL/GenBank/DDBJ whole genome shotgun (WGS) entry which is preliminary data.</text>
</comment>
<protein>
    <recommendedName>
        <fullName evidence="2">Reverse transcriptase domain-containing protein</fullName>
    </recommendedName>
</protein>